<organism evidence="2 3">
    <name type="scientific">Pseudidiomarina aquimaris</name>
    <dbReference type="NCBI Taxonomy" id="641841"/>
    <lineage>
        <taxon>Bacteria</taxon>
        <taxon>Pseudomonadati</taxon>
        <taxon>Pseudomonadota</taxon>
        <taxon>Gammaproteobacteria</taxon>
        <taxon>Alteromonadales</taxon>
        <taxon>Idiomarinaceae</taxon>
        <taxon>Pseudidiomarina</taxon>
    </lineage>
</organism>
<sequence>MKSALNLPLSAKLALLLFTLLCVWDFSQRVWVSADASMRDTTVFDPVAYTLAANEMSPAITEWLAEREARRQAAAQPENETSKEPAIPLLEGGTNLGNMRVRVRAIYTATDSQTRLALLDIQSIEQRSVEIIEAEEGFTVDSYQLEAIDVNTVAFRSAEGEVLTIPVFDY</sequence>
<dbReference type="OrthoDB" id="6240437at2"/>
<dbReference type="Proteomes" id="UP000286678">
    <property type="component" value="Unassembled WGS sequence"/>
</dbReference>
<protein>
    <submittedName>
        <fullName evidence="2">Uncharacterized protein</fullName>
    </submittedName>
</protein>
<name>A0A432XDC3_9GAMM</name>
<evidence type="ECO:0000313" key="3">
    <source>
        <dbReference type="Proteomes" id="UP000286678"/>
    </source>
</evidence>
<evidence type="ECO:0000313" key="2">
    <source>
        <dbReference type="EMBL" id="RUO46652.1"/>
    </source>
</evidence>
<reference evidence="3" key="1">
    <citation type="journal article" date="2018" name="Front. Microbiol.">
        <title>Genome-Based Analysis Reveals the Taxonomy and Diversity of the Family Idiomarinaceae.</title>
        <authorList>
            <person name="Liu Y."/>
            <person name="Lai Q."/>
            <person name="Shao Z."/>
        </authorList>
    </citation>
    <scope>NUCLEOTIDE SEQUENCE [LARGE SCALE GENOMIC DNA]</scope>
    <source>
        <strain evidence="3">SW15</strain>
    </source>
</reference>
<evidence type="ECO:0000256" key="1">
    <source>
        <dbReference type="SAM" id="MobiDB-lite"/>
    </source>
</evidence>
<accession>A0A432XDC3</accession>
<comment type="caution">
    <text evidence="2">The sequence shown here is derived from an EMBL/GenBank/DDBJ whole genome shotgun (WGS) entry which is preliminary data.</text>
</comment>
<dbReference type="AlphaFoldDB" id="A0A432XDC3"/>
<feature type="region of interest" description="Disordered" evidence="1">
    <location>
        <begin position="70"/>
        <end position="89"/>
    </location>
</feature>
<keyword evidence="3" id="KW-1185">Reference proteome</keyword>
<gene>
    <name evidence="2" type="ORF">CWE21_10885</name>
</gene>
<proteinExistence type="predicted"/>
<dbReference type="RefSeq" id="WP_126834471.1">
    <property type="nucleotide sequence ID" value="NZ_PIPT01000008.1"/>
</dbReference>
<dbReference type="EMBL" id="PIPT01000008">
    <property type="protein sequence ID" value="RUO46652.1"/>
    <property type="molecule type" value="Genomic_DNA"/>
</dbReference>